<evidence type="ECO:0000313" key="8">
    <source>
        <dbReference type="Proteomes" id="UP000288216"/>
    </source>
</evidence>
<dbReference type="GO" id="GO:0030315">
    <property type="term" value="C:T-tubule"/>
    <property type="evidence" value="ECO:0007669"/>
    <property type="project" value="TreeGrafter"/>
</dbReference>
<dbReference type="InterPro" id="IPR035892">
    <property type="entry name" value="C2_domain_sf"/>
</dbReference>
<evidence type="ECO:0000256" key="5">
    <source>
        <dbReference type="ARBA" id="ARBA00023136"/>
    </source>
</evidence>
<dbReference type="STRING" id="75743.A0A401NRH1"/>
<dbReference type="SUPFAM" id="SSF49562">
    <property type="entry name" value="C2 domain (Calcium/lipid-binding domain, CaLB)"/>
    <property type="match status" value="1"/>
</dbReference>
<evidence type="ECO:0000259" key="6">
    <source>
        <dbReference type="PROSITE" id="PS50004"/>
    </source>
</evidence>
<dbReference type="GO" id="GO:0002280">
    <property type="term" value="P:monocyte activation involved in immune response"/>
    <property type="evidence" value="ECO:0007669"/>
    <property type="project" value="TreeGrafter"/>
</dbReference>
<evidence type="ECO:0000256" key="2">
    <source>
        <dbReference type="ARBA" id="ARBA00022692"/>
    </source>
</evidence>
<dbReference type="GO" id="GO:0006906">
    <property type="term" value="P:vesicle fusion"/>
    <property type="evidence" value="ECO:0007669"/>
    <property type="project" value="TreeGrafter"/>
</dbReference>
<keyword evidence="5" id="KW-0472">Membrane</keyword>
<dbReference type="GO" id="GO:0001778">
    <property type="term" value="P:plasma membrane repair"/>
    <property type="evidence" value="ECO:0007669"/>
    <property type="project" value="TreeGrafter"/>
</dbReference>
<feature type="domain" description="C2" evidence="6">
    <location>
        <begin position="1"/>
        <end position="81"/>
    </location>
</feature>
<accession>A0A401NRH1</accession>
<gene>
    <name evidence="7" type="ORF">scyTo_0014618</name>
</gene>
<dbReference type="GO" id="GO:0031410">
    <property type="term" value="C:cytoplasmic vesicle"/>
    <property type="evidence" value="ECO:0007669"/>
    <property type="project" value="TreeGrafter"/>
</dbReference>
<dbReference type="InterPro" id="IPR000008">
    <property type="entry name" value="C2_dom"/>
</dbReference>
<dbReference type="GO" id="GO:0033292">
    <property type="term" value="P:T-tubule organization"/>
    <property type="evidence" value="ECO:0007669"/>
    <property type="project" value="TreeGrafter"/>
</dbReference>
<proteinExistence type="predicted"/>
<evidence type="ECO:0000256" key="3">
    <source>
        <dbReference type="ARBA" id="ARBA00022737"/>
    </source>
</evidence>
<evidence type="ECO:0000256" key="4">
    <source>
        <dbReference type="ARBA" id="ARBA00022989"/>
    </source>
</evidence>
<keyword evidence="4" id="KW-1133">Transmembrane helix</keyword>
<dbReference type="OrthoDB" id="10059618at2759"/>
<comment type="subcellular location">
    <subcellularLocation>
        <location evidence="1">Membrane</location>
        <topology evidence="1">Single-pass membrane protein</topology>
    </subcellularLocation>
</comment>
<dbReference type="Pfam" id="PF00168">
    <property type="entry name" value="C2"/>
    <property type="match status" value="1"/>
</dbReference>
<evidence type="ECO:0000256" key="1">
    <source>
        <dbReference type="ARBA" id="ARBA00004167"/>
    </source>
</evidence>
<dbReference type="InterPro" id="IPR037721">
    <property type="entry name" value="Ferlin"/>
</dbReference>
<dbReference type="EMBL" id="BFAA01007922">
    <property type="protein sequence ID" value="GCB63414.1"/>
    <property type="molecule type" value="Genomic_DNA"/>
</dbReference>
<dbReference type="GO" id="GO:0050765">
    <property type="term" value="P:negative regulation of phagocytosis"/>
    <property type="evidence" value="ECO:0007669"/>
    <property type="project" value="TreeGrafter"/>
</dbReference>
<dbReference type="Gene3D" id="2.60.40.150">
    <property type="entry name" value="C2 domain"/>
    <property type="match status" value="1"/>
</dbReference>
<protein>
    <recommendedName>
        <fullName evidence="6">C2 domain-containing protein</fullName>
    </recommendedName>
</protein>
<keyword evidence="8" id="KW-1185">Reference proteome</keyword>
<evidence type="ECO:0000313" key="7">
    <source>
        <dbReference type="EMBL" id="GCB63414.1"/>
    </source>
</evidence>
<keyword evidence="2" id="KW-0812">Transmembrane</keyword>
<dbReference type="GO" id="GO:0002281">
    <property type="term" value="P:macrophage activation involved in immune response"/>
    <property type="evidence" value="ECO:0007669"/>
    <property type="project" value="TreeGrafter"/>
</dbReference>
<dbReference type="Proteomes" id="UP000288216">
    <property type="component" value="Unassembled WGS sequence"/>
</dbReference>
<dbReference type="PANTHER" id="PTHR12546">
    <property type="entry name" value="FER-1-LIKE"/>
    <property type="match status" value="1"/>
</dbReference>
<reference evidence="7 8" key="1">
    <citation type="journal article" date="2018" name="Nat. Ecol. Evol.">
        <title>Shark genomes provide insights into elasmobranch evolution and the origin of vertebrates.</title>
        <authorList>
            <person name="Hara Y"/>
            <person name="Yamaguchi K"/>
            <person name="Onimaru K"/>
            <person name="Kadota M"/>
            <person name="Koyanagi M"/>
            <person name="Keeley SD"/>
            <person name="Tatsumi K"/>
            <person name="Tanaka K"/>
            <person name="Motone F"/>
            <person name="Kageyama Y"/>
            <person name="Nozu R"/>
            <person name="Adachi N"/>
            <person name="Nishimura O"/>
            <person name="Nakagawa R"/>
            <person name="Tanegashima C"/>
            <person name="Kiyatake I"/>
            <person name="Matsumoto R"/>
            <person name="Murakumo K"/>
            <person name="Nishida K"/>
            <person name="Terakita A"/>
            <person name="Kuratani S"/>
            <person name="Sato K"/>
            <person name="Hyodo S Kuraku.S."/>
        </authorList>
    </citation>
    <scope>NUCLEOTIDE SEQUENCE [LARGE SCALE GENOMIC DNA]</scope>
</reference>
<keyword evidence="3" id="KW-0677">Repeat</keyword>
<name>A0A401NRH1_SCYTO</name>
<dbReference type="AlphaFoldDB" id="A0A401NRH1"/>
<dbReference type="PROSITE" id="PS50004">
    <property type="entry name" value="C2"/>
    <property type="match status" value="1"/>
</dbReference>
<sequence length="164" mass="18643">MACSLGGYGVWSQVCSKIIEKNANPQWNQSLVLPIRFPSMCEKMRIRVTDWDRLTHNDVIGTTYLCMSKISAPGGEIEVDDGLGYLPTFGPCFVNLYGSPREFTGFPDPYVDMNLGKSEAMAYRGRILLELSTKLVDQMEQKIEEIPSDDLLRLEVISWTFMFR</sequence>
<comment type="caution">
    <text evidence="7">The sequence shown here is derived from an EMBL/GenBank/DDBJ whole genome shotgun (WGS) entry which is preliminary data.</text>
</comment>
<dbReference type="PANTHER" id="PTHR12546:SF44">
    <property type="entry name" value="DYSFERLIN"/>
    <property type="match status" value="1"/>
</dbReference>
<organism evidence="7 8">
    <name type="scientific">Scyliorhinus torazame</name>
    <name type="common">Cloudy catshark</name>
    <name type="synonym">Catulus torazame</name>
    <dbReference type="NCBI Taxonomy" id="75743"/>
    <lineage>
        <taxon>Eukaryota</taxon>
        <taxon>Metazoa</taxon>
        <taxon>Chordata</taxon>
        <taxon>Craniata</taxon>
        <taxon>Vertebrata</taxon>
        <taxon>Chondrichthyes</taxon>
        <taxon>Elasmobranchii</taxon>
        <taxon>Galeomorphii</taxon>
        <taxon>Galeoidea</taxon>
        <taxon>Carcharhiniformes</taxon>
        <taxon>Scyliorhinidae</taxon>
        <taxon>Scyliorhinus</taxon>
    </lineage>
</organism>